<dbReference type="InterPro" id="IPR005119">
    <property type="entry name" value="LysR_subst-bd"/>
</dbReference>
<evidence type="ECO:0000256" key="1">
    <source>
        <dbReference type="ARBA" id="ARBA00009437"/>
    </source>
</evidence>
<evidence type="ECO:0000259" key="4">
    <source>
        <dbReference type="Pfam" id="PF03466"/>
    </source>
</evidence>
<keyword evidence="3" id="KW-0804">Transcription</keyword>
<evidence type="ECO:0000256" key="2">
    <source>
        <dbReference type="ARBA" id="ARBA00023015"/>
    </source>
</evidence>
<name>A0ABX7X3V6_9GAMM</name>
<dbReference type="PANTHER" id="PTHR30126">
    <property type="entry name" value="HTH-TYPE TRANSCRIPTIONAL REGULATOR"/>
    <property type="match status" value="1"/>
</dbReference>
<dbReference type="Proteomes" id="UP000672027">
    <property type="component" value="Chromosome"/>
</dbReference>
<evidence type="ECO:0000256" key="3">
    <source>
        <dbReference type="ARBA" id="ARBA00023163"/>
    </source>
</evidence>
<evidence type="ECO:0000313" key="5">
    <source>
        <dbReference type="EMBL" id="QTR49293.1"/>
    </source>
</evidence>
<accession>A0ABX7X3V6</accession>
<keyword evidence="6" id="KW-1185">Reference proteome</keyword>
<comment type="similarity">
    <text evidence="1">Belongs to the LysR transcriptional regulatory family.</text>
</comment>
<reference evidence="5 6" key="1">
    <citation type="submission" date="2021-04" db="EMBL/GenBank/DDBJ databases">
        <title>Genomics, taxonomy and metabolism of representatives of sulfur bacteria of the genus Thiothrix: Thiothrix fructosivorans QT, Thiothrix unzii A1T and three new species, Thiothrix subterranea sp. nov., Thiothrix litoralis sp. nov. and 'Candidatus Thiothrix anitrata' sp. nov.</title>
        <authorList>
            <person name="Ravin N.V."/>
            <person name="Smolyakov D."/>
            <person name="Rudenko T.S."/>
            <person name="Mardanov A.V."/>
            <person name="Beletsky A.V."/>
            <person name="Markov N.D."/>
            <person name="Fomenkov A.I."/>
            <person name="Roberts R.J."/>
            <person name="Karnachuk O.V."/>
            <person name="Novikov A."/>
            <person name="Grabovich M.Y."/>
        </authorList>
    </citation>
    <scope>NUCLEOTIDE SEQUENCE [LARGE SCALE GENOMIC DNA]</scope>
    <source>
        <strain evidence="5 6">A52</strain>
    </source>
</reference>
<dbReference type="PANTHER" id="PTHR30126:SF25">
    <property type="entry name" value="HTH-TYPE TRANSCRIPTIONAL REGULATOR METR"/>
    <property type="match status" value="1"/>
</dbReference>
<dbReference type="EMBL" id="CP072800">
    <property type="protein sequence ID" value="QTR49293.1"/>
    <property type="molecule type" value="Genomic_DNA"/>
</dbReference>
<dbReference type="Gene3D" id="3.40.190.10">
    <property type="entry name" value="Periplasmic binding protein-like II"/>
    <property type="match status" value="2"/>
</dbReference>
<keyword evidence="2" id="KW-0805">Transcription regulation</keyword>
<evidence type="ECO:0000313" key="6">
    <source>
        <dbReference type="Proteomes" id="UP000672027"/>
    </source>
</evidence>
<dbReference type="Pfam" id="PF03466">
    <property type="entry name" value="LysR_substrate"/>
    <property type="match status" value="1"/>
</dbReference>
<organism evidence="5 6">
    <name type="scientific">Candidatus Thiothrix anitrata</name>
    <dbReference type="NCBI Taxonomy" id="2823902"/>
    <lineage>
        <taxon>Bacteria</taxon>
        <taxon>Pseudomonadati</taxon>
        <taxon>Pseudomonadota</taxon>
        <taxon>Gammaproteobacteria</taxon>
        <taxon>Thiotrichales</taxon>
        <taxon>Thiotrichaceae</taxon>
        <taxon>Thiothrix</taxon>
    </lineage>
</organism>
<proteinExistence type="inferred from homology"/>
<gene>
    <name evidence="5" type="ORF">J8380_13650</name>
</gene>
<protein>
    <submittedName>
        <fullName evidence="5">LysR family transcriptional regulator</fullName>
    </submittedName>
</protein>
<dbReference type="SUPFAM" id="SSF53850">
    <property type="entry name" value="Periplasmic binding protein-like II"/>
    <property type="match status" value="1"/>
</dbReference>
<feature type="domain" description="LysR substrate-binding" evidence="4">
    <location>
        <begin position="24"/>
        <end position="222"/>
    </location>
</feature>
<sequence>MAQRVLPEIEVTRSRFKLMADGCGGRLHIAVECLPCAQWLNPALAAFMRDWPDIDVDVVSQYRFSALPALLDYQIDACLTPDQMPHGDLHHEPLFSYPLCLAVGKQHRLATRQTFTASDLAEETLLTYPVERSRLDVFTHLLQPAGLEPRYHKTVGDTELMLGMVASGRGVAVIPAWLAERSAWREDLCLLFPADPLTKQLWLVVRKEDMGKPWLMGFIGLLRG</sequence>